<proteinExistence type="predicted"/>
<gene>
    <name evidence="2" type="ORF">GCM10009838_29380</name>
</gene>
<protein>
    <submittedName>
        <fullName evidence="2">CGNR zinc finger domain-containing protein</fullName>
    </submittedName>
</protein>
<dbReference type="EMBL" id="BAAAQM010000014">
    <property type="protein sequence ID" value="GAA1968916.1"/>
    <property type="molecule type" value="Genomic_DNA"/>
</dbReference>
<dbReference type="Proteomes" id="UP001499854">
    <property type="component" value="Unassembled WGS sequence"/>
</dbReference>
<name>A0ABN2RGT3_9ACTN</name>
<organism evidence="2 3">
    <name type="scientific">Catenulispora subtropica</name>
    <dbReference type="NCBI Taxonomy" id="450798"/>
    <lineage>
        <taxon>Bacteria</taxon>
        <taxon>Bacillati</taxon>
        <taxon>Actinomycetota</taxon>
        <taxon>Actinomycetes</taxon>
        <taxon>Catenulisporales</taxon>
        <taxon>Catenulisporaceae</taxon>
        <taxon>Catenulispora</taxon>
    </lineage>
</organism>
<evidence type="ECO:0000313" key="3">
    <source>
        <dbReference type="Proteomes" id="UP001499854"/>
    </source>
</evidence>
<reference evidence="2 3" key="1">
    <citation type="journal article" date="2019" name="Int. J. Syst. Evol. Microbiol.">
        <title>The Global Catalogue of Microorganisms (GCM) 10K type strain sequencing project: providing services to taxonomists for standard genome sequencing and annotation.</title>
        <authorList>
            <consortium name="The Broad Institute Genomics Platform"/>
            <consortium name="The Broad Institute Genome Sequencing Center for Infectious Disease"/>
            <person name="Wu L."/>
            <person name="Ma J."/>
        </authorList>
    </citation>
    <scope>NUCLEOTIDE SEQUENCE [LARGE SCALE GENOMIC DNA]</scope>
    <source>
        <strain evidence="2 3">JCM 16013</strain>
    </source>
</reference>
<dbReference type="Gene3D" id="1.10.3300.10">
    <property type="entry name" value="Jann2411-like domain"/>
    <property type="match status" value="1"/>
</dbReference>
<evidence type="ECO:0000259" key="1">
    <source>
        <dbReference type="Pfam" id="PF11706"/>
    </source>
</evidence>
<dbReference type="PANTHER" id="PTHR35525:SF3">
    <property type="entry name" value="BLL6575 PROTEIN"/>
    <property type="match status" value="1"/>
</dbReference>
<dbReference type="Pfam" id="PF11706">
    <property type="entry name" value="zf-CGNR"/>
    <property type="match status" value="1"/>
</dbReference>
<dbReference type="InterPro" id="IPR021005">
    <property type="entry name" value="Znf_CGNR"/>
</dbReference>
<dbReference type="InterPro" id="IPR010852">
    <property type="entry name" value="ABATE"/>
</dbReference>
<keyword evidence="3" id="KW-1185">Reference proteome</keyword>
<feature type="domain" description="Zinc finger CGNR" evidence="1">
    <location>
        <begin position="132"/>
        <end position="171"/>
    </location>
</feature>
<accession>A0ABN2RGT3</accession>
<dbReference type="SUPFAM" id="SSF160904">
    <property type="entry name" value="Jann2411-like"/>
    <property type="match status" value="1"/>
</dbReference>
<dbReference type="Pfam" id="PF07336">
    <property type="entry name" value="ABATE"/>
    <property type="match status" value="1"/>
</dbReference>
<evidence type="ECO:0000313" key="2">
    <source>
        <dbReference type="EMBL" id="GAA1968916.1"/>
    </source>
</evidence>
<dbReference type="PANTHER" id="PTHR35525">
    <property type="entry name" value="BLL6575 PROTEIN"/>
    <property type="match status" value="1"/>
</dbReference>
<dbReference type="InterPro" id="IPR023286">
    <property type="entry name" value="ABATE_dom_sf"/>
</dbReference>
<sequence>MPPSPTSPTSPTAAPAAPLALDYANTLSASRGRASDHLAAWLADHGVEPEPRFGPLRDAIRTLIAAAADEEPYPAPALATVNAASASAPQWLELTGSGEVVAHASASETDRMLADLARSAIALLSDDHHAGLRACQAPGCVQFFVRTHHRQEFCGAACGNRARAARHYQRRKEQEDPAVQKGTNRR</sequence>
<comment type="caution">
    <text evidence="2">The sequence shown here is derived from an EMBL/GenBank/DDBJ whole genome shotgun (WGS) entry which is preliminary data.</text>
</comment>
<dbReference type="RefSeq" id="WP_344657557.1">
    <property type="nucleotide sequence ID" value="NZ_BAAAQM010000014.1"/>
</dbReference>